<evidence type="ECO:0000259" key="3">
    <source>
        <dbReference type="PROSITE" id="PS50112"/>
    </source>
</evidence>
<organism evidence="5 6">
    <name type="scientific">Cellulomonas marina</name>
    <dbReference type="NCBI Taxonomy" id="988821"/>
    <lineage>
        <taxon>Bacteria</taxon>
        <taxon>Bacillati</taxon>
        <taxon>Actinomycetota</taxon>
        <taxon>Actinomycetes</taxon>
        <taxon>Micrococcales</taxon>
        <taxon>Cellulomonadaceae</taxon>
        <taxon>Cellulomonas</taxon>
    </lineage>
</organism>
<sequence length="883" mass="94205">MSASATDRTPGLPGGPERVAATRRVLPAVGSPVLDRVVGLASRLLGAPSSQISLLEDVQVVGAGHGPGPDPAGTRSPLADSLCTVTAAAGAPVVVTDAAQDDRVADLPPVTGGAVGAYLGVPLRGQQGHVVGALCVFDPAPRPWRDEDVALLDELAGYAATELELAALAAEYEADRTRWQLAVRAGGVGTFDWDLVTGALEWDDQLLDIFGLERGQFGRTIEDFVAALHPDDRPRVQEALRVAIEACDEYDAEYRVMLPRGGTRWVHARGRAVAGEDGTAVRLLGSAYDTTARRDADARVARVLETMSGGFYSLDEEWRFGYVNAEAEKLLGRSREELLGQSLWTAFPATVGSVFEEQYKAAVLTGTPGTFEAYYPPPLDGWYEVRAWPTDEGLSVHFHEITARHAAQAAAAEAGRVADEARRVAEDAQGAAERAARRLSLVAAVSADLTGTLDTDEAVARLAQHLVPALGSWCLVTLLDEHGTLRDVGSWHADPDARPLVQQYRRLRLPSLDQHSYLHRALREHRLVSVPVDATEHIAPLLAGPAQDALRALGPSAAYFLPLQARGRVVGIVSLFRGPDEGELSAGDLLTAAEVADRAGLAIDNARLYQQQHRIAESLQRSLLSAPVEPDHVEIVVRYLPAAEAAQVGGDWYDAFLQPDGATVLVIGDVMGHDSDAAAAMSQVRTLLRGIAYATGQAPAGVLTGLDAAMRGLEVRTLATAVVARLEQSEDERERSVTRLRWSNAGHLPPLLLHEDGTVTELHGNGSSLLLGIDPGVDRTDSVVTVDRGTTLLLYTDGLVERRDASLSDGIRRLRETVAATATDGLRGATLDELVDGVVARMVPERPTDDVALLAVRLHRQDRPRPADAPPARVPDAPPVPGA</sequence>
<dbReference type="InterPro" id="IPR003018">
    <property type="entry name" value="GAF"/>
</dbReference>
<dbReference type="InterPro" id="IPR029016">
    <property type="entry name" value="GAF-like_dom_sf"/>
</dbReference>
<dbReference type="Pfam" id="PF01590">
    <property type="entry name" value="GAF"/>
    <property type="match status" value="2"/>
</dbReference>
<dbReference type="Pfam" id="PF07228">
    <property type="entry name" value="SpoIIE"/>
    <property type="match status" value="1"/>
</dbReference>
<dbReference type="InterPro" id="IPR000014">
    <property type="entry name" value="PAS"/>
</dbReference>
<dbReference type="Gene3D" id="2.10.70.100">
    <property type="match status" value="1"/>
</dbReference>
<dbReference type="Pfam" id="PF08447">
    <property type="entry name" value="PAS_3"/>
    <property type="match status" value="1"/>
</dbReference>
<dbReference type="AlphaFoldDB" id="A0A1I0Y2D8"/>
<dbReference type="PROSITE" id="PS50112">
    <property type="entry name" value="PAS"/>
    <property type="match status" value="1"/>
</dbReference>
<feature type="compositionally biased region" description="Pro residues" evidence="2">
    <location>
        <begin position="867"/>
        <end position="883"/>
    </location>
</feature>
<dbReference type="InterPro" id="IPR036457">
    <property type="entry name" value="PPM-type-like_dom_sf"/>
</dbReference>
<dbReference type="SMART" id="SM00086">
    <property type="entry name" value="PAC"/>
    <property type="match status" value="1"/>
</dbReference>
<evidence type="ECO:0000256" key="1">
    <source>
        <dbReference type="ARBA" id="ARBA00022801"/>
    </source>
</evidence>
<dbReference type="RefSeq" id="WP_239078716.1">
    <property type="nucleotide sequence ID" value="NZ_BONM01000006.1"/>
</dbReference>
<dbReference type="InterPro" id="IPR013656">
    <property type="entry name" value="PAS_4"/>
</dbReference>
<reference evidence="6" key="1">
    <citation type="submission" date="2016-10" db="EMBL/GenBank/DDBJ databases">
        <authorList>
            <person name="Varghese N."/>
            <person name="Submissions S."/>
        </authorList>
    </citation>
    <scope>NUCLEOTIDE SEQUENCE [LARGE SCALE GENOMIC DNA]</scope>
    <source>
        <strain evidence="6">CGMCC 4.6945</strain>
    </source>
</reference>
<dbReference type="SUPFAM" id="SSF55781">
    <property type="entry name" value="GAF domain-like"/>
    <property type="match status" value="2"/>
</dbReference>
<dbReference type="InterPro" id="IPR052016">
    <property type="entry name" value="Bact_Sigma-Reg"/>
</dbReference>
<dbReference type="PANTHER" id="PTHR43156">
    <property type="entry name" value="STAGE II SPORULATION PROTEIN E-RELATED"/>
    <property type="match status" value="1"/>
</dbReference>
<dbReference type="SMART" id="SM00065">
    <property type="entry name" value="GAF"/>
    <property type="match status" value="2"/>
</dbReference>
<dbReference type="CDD" id="cd00130">
    <property type="entry name" value="PAS"/>
    <property type="match status" value="2"/>
</dbReference>
<gene>
    <name evidence="5" type="ORF">SAMN05421867_106103</name>
</gene>
<name>A0A1I0Y2D8_9CELL</name>
<evidence type="ECO:0000313" key="6">
    <source>
        <dbReference type="Proteomes" id="UP000199012"/>
    </source>
</evidence>
<dbReference type="Pfam" id="PF08448">
    <property type="entry name" value="PAS_4"/>
    <property type="match status" value="1"/>
</dbReference>
<dbReference type="PANTHER" id="PTHR43156:SF2">
    <property type="entry name" value="STAGE II SPORULATION PROTEIN E"/>
    <property type="match status" value="1"/>
</dbReference>
<feature type="region of interest" description="Disordered" evidence="2">
    <location>
        <begin position="860"/>
        <end position="883"/>
    </location>
</feature>
<evidence type="ECO:0000313" key="5">
    <source>
        <dbReference type="EMBL" id="SFB06780.1"/>
    </source>
</evidence>
<dbReference type="Proteomes" id="UP000199012">
    <property type="component" value="Unassembled WGS sequence"/>
</dbReference>
<dbReference type="EMBL" id="FOKA01000006">
    <property type="protein sequence ID" value="SFB06780.1"/>
    <property type="molecule type" value="Genomic_DNA"/>
</dbReference>
<dbReference type="InterPro" id="IPR000700">
    <property type="entry name" value="PAS-assoc_C"/>
</dbReference>
<dbReference type="GO" id="GO:0016791">
    <property type="term" value="F:phosphatase activity"/>
    <property type="evidence" value="ECO:0007669"/>
    <property type="project" value="TreeGrafter"/>
</dbReference>
<dbReference type="InterPro" id="IPR001610">
    <property type="entry name" value="PAC"/>
</dbReference>
<proteinExistence type="predicted"/>
<evidence type="ECO:0000256" key="2">
    <source>
        <dbReference type="SAM" id="MobiDB-lite"/>
    </source>
</evidence>
<protein>
    <submittedName>
        <fullName evidence="5">PAS domain S-box-containing protein</fullName>
    </submittedName>
</protein>
<evidence type="ECO:0000259" key="4">
    <source>
        <dbReference type="PROSITE" id="PS50113"/>
    </source>
</evidence>
<dbReference type="Gene3D" id="3.60.40.10">
    <property type="entry name" value="PPM-type phosphatase domain"/>
    <property type="match status" value="1"/>
</dbReference>
<keyword evidence="1" id="KW-0378">Hydrolase</keyword>
<dbReference type="InterPro" id="IPR013655">
    <property type="entry name" value="PAS_fold_3"/>
</dbReference>
<dbReference type="Gene3D" id="3.30.450.20">
    <property type="entry name" value="PAS domain"/>
    <property type="match status" value="2"/>
</dbReference>
<feature type="domain" description="PAS" evidence="3">
    <location>
        <begin position="296"/>
        <end position="343"/>
    </location>
</feature>
<dbReference type="STRING" id="988821.SAMN05421867_106103"/>
<dbReference type="InterPro" id="IPR035965">
    <property type="entry name" value="PAS-like_dom_sf"/>
</dbReference>
<dbReference type="PROSITE" id="PS50113">
    <property type="entry name" value="PAC"/>
    <property type="match status" value="1"/>
</dbReference>
<keyword evidence="6" id="KW-1185">Reference proteome</keyword>
<dbReference type="SMART" id="SM00091">
    <property type="entry name" value="PAS"/>
    <property type="match status" value="2"/>
</dbReference>
<dbReference type="SMART" id="SM00331">
    <property type="entry name" value="PP2C_SIG"/>
    <property type="match status" value="1"/>
</dbReference>
<dbReference type="Gene3D" id="3.30.450.40">
    <property type="match status" value="2"/>
</dbReference>
<dbReference type="SUPFAM" id="SSF55785">
    <property type="entry name" value="PYP-like sensor domain (PAS domain)"/>
    <property type="match status" value="2"/>
</dbReference>
<dbReference type="NCBIfam" id="TIGR00229">
    <property type="entry name" value="sensory_box"/>
    <property type="match status" value="1"/>
</dbReference>
<accession>A0A1I0Y2D8</accession>
<feature type="domain" description="PAC" evidence="4">
    <location>
        <begin position="250"/>
        <end position="302"/>
    </location>
</feature>
<dbReference type="InterPro" id="IPR001932">
    <property type="entry name" value="PPM-type_phosphatase-like_dom"/>
</dbReference>
<dbReference type="SUPFAM" id="SSF81606">
    <property type="entry name" value="PP2C-like"/>
    <property type="match status" value="1"/>
</dbReference>